<evidence type="ECO:0000313" key="4">
    <source>
        <dbReference type="Proteomes" id="UP000323708"/>
    </source>
</evidence>
<feature type="compositionally biased region" description="Low complexity" evidence="2">
    <location>
        <begin position="142"/>
        <end position="152"/>
    </location>
</feature>
<feature type="region of interest" description="Disordered" evidence="2">
    <location>
        <begin position="139"/>
        <end position="173"/>
    </location>
</feature>
<evidence type="ECO:0000256" key="1">
    <source>
        <dbReference type="ARBA" id="ARBA00023186"/>
    </source>
</evidence>
<name>A0A5B0WPA5_9GAMM</name>
<gene>
    <name evidence="3" type="ORF">F0M18_17070</name>
</gene>
<protein>
    <submittedName>
        <fullName evidence="3">J domain-containing protein</fullName>
    </submittedName>
</protein>
<dbReference type="EMBL" id="VTUX01000009">
    <property type="protein sequence ID" value="KAA1188914.1"/>
    <property type="molecule type" value="Genomic_DNA"/>
</dbReference>
<proteinExistence type="predicted"/>
<evidence type="ECO:0000313" key="3">
    <source>
        <dbReference type="EMBL" id="KAA1188914.1"/>
    </source>
</evidence>
<dbReference type="Gene3D" id="3.10.450.50">
    <property type="match status" value="1"/>
</dbReference>
<dbReference type="InterPro" id="IPR036869">
    <property type="entry name" value="J_dom_sf"/>
</dbReference>
<dbReference type="Proteomes" id="UP000323708">
    <property type="component" value="Unassembled WGS sequence"/>
</dbReference>
<keyword evidence="1" id="KW-0143">Chaperone</keyword>
<evidence type="ECO:0000256" key="2">
    <source>
        <dbReference type="SAM" id="MobiDB-lite"/>
    </source>
</evidence>
<keyword evidence="4" id="KW-1185">Reference proteome</keyword>
<reference evidence="3 4" key="1">
    <citation type="submission" date="2019-09" db="EMBL/GenBank/DDBJ databases">
        <authorList>
            <person name="Chen X.-Y."/>
        </authorList>
    </citation>
    <scope>NUCLEOTIDE SEQUENCE [LARGE SCALE GENOMIC DNA]</scope>
    <source>
        <strain evidence="3 4">NY5</strain>
    </source>
</reference>
<organism evidence="3 4">
    <name type="scientific">Pseudohalioglobus sediminis</name>
    <dbReference type="NCBI Taxonomy" id="2606449"/>
    <lineage>
        <taxon>Bacteria</taxon>
        <taxon>Pseudomonadati</taxon>
        <taxon>Pseudomonadota</taxon>
        <taxon>Gammaproteobacteria</taxon>
        <taxon>Cellvibrionales</taxon>
        <taxon>Halieaceae</taxon>
        <taxon>Pseudohalioglobus</taxon>
    </lineage>
</organism>
<feature type="region of interest" description="Disordered" evidence="2">
    <location>
        <begin position="227"/>
        <end position="266"/>
    </location>
</feature>
<dbReference type="Gene3D" id="1.10.287.110">
    <property type="entry name" value="DnaJ domain"/>
    <property type="match status" value="1"/>
</dbReference>
<accession>A0A5B0WPA5</accession>
<comment type="caution">
    <text evidence="3">The sequence shown here is derived from an EMBL/GenBank/DDBJ whole genome shotgun (WGS) entry which is preliminary data.</text>
</comment>
<dbReference type="SUPFAM" id="SSF54427">
    <property type="entry name" value="NTF2-like"/>
    <property type="match status" value="1"/>
</dbReference>
<dbReference type="AlphaFoldDB" id="A0A5B0WPA5"/>
<dbReference type="RefSeq" id="WP_149612677.1">
    <property type="nucleotide sequence ID" value="NZ_VTUX01000009.1"/>
</dbReference>
<sequence length="433" mass="45999">MRHIPELLFLALDYYRYPSPYDERRSTAPLPPGVGELLAAPSHCLSDDNIEQTAADLAVDPDDCRNALVRYIELLLFTGLGDDHRVLGVPADADAAQIRQHYQRLQQLFALDWGEASTELAERHAQRVETAWAALGEPAEPPVEAAAEPAAEPADEAPPEPTPAPAVQAPKADVTAAPAPPVVAQATDTDAPGNGSRGPLPYAAVALVLVLAGGWYLFDRTSELTVSSVSELQRPPGTAVPEPGPEPEPEPDTRADTGDSSEETQAPEEVVLTLDEPAPVESAAIDGVVGLASAADSATDSNAVALVEPQSDVAPITDAELSELLRAFTTHYRAMDAAAFTALFAADAQTPDAQGSDVIRAYFQRVFAGVRIQGLQVTEVNWEPGAAPRRGWARMDITGAPRRRGQAQTLAASIDFEIDRGADGALQITRMIY</sequence>
<dbReference type="SUPFAM" id="SSF46565">
    <property type="entry name" value="Chaperone J-domain"/>
    <property type="match status" value="1"/>
</dbReference>
<dbReference type="InterPro" id="IPR032710">
    <property type="entry name" value="NTF2-like_dom_sf"/>
</dbReference>